<dbReference type="GO" id="GO:0016020">
    <property type="term" value="C:membrane"/>
    <property type="evidence" value="ECO:0007669"/>
    <property type="project" value="UniProtKB-SubCell"/>
</dbReference>
<dbReference type="InterPro" id="IPR002528">
    <property type="entry name" value="MATE_fam"/>
</dbReference>
<feature type="transmembrane region" description="Helical" evidence="6">
    <location>
        <begin position="483"/>
        <end position="507"/>
    </location>
</feature>
<feature type="transmembrane region" description="Helical" evidence="6">
    <location>
        <begin position="342"/>
        <end position="364"/>
    </location>
</feature>
<dbReference type="NCBIfam" id="TIGR00797">
    <property type="entry name" value="matE"/>
    <property type="match status" value="1"/>
</dbReference>
<feature type="transmembrane region" description="Helical" evidence="6">
    <location>
        <begin position="191"/>
        <end position="211"/>
    </location>
</feature>
<dbReference type="EMBL" id="BDRX01000255">
    <property type="protein sequence ID" value="GBG00591.1"/>
    <property type="molecule type" value="Genomic_DNA"/>
</dbReference>
<evidence type="ECO:0000256" key="2">
    <source>
        <dbReference type="ARBA" id="ARBA00010199"/>
    </source>
</evidence>
<reference evidence="8 9" key="1">
    <citation type="journal article" date="2018" name="Sci. Rep.">
        <title>Raphidocelis subcapitata (=Pseudokirchneriella subcapitata) provides an insight into genome evolution and environmental adaptations in the Sphaeropleales.</title>
        <authorList>
            <person name="Suzuki S."/>
            <person name="Yamaguchi H."/>
            <person name="Nakajima N."/>
            <person name="Kawachi M."/>
        </authorList>
    </citation>
    <scope>NUCLEOTIDE SEQUENCE [LARGE SCALE GENOMIC DNA]</scope>
    <source>
        <strain evidence="8 9">NIES-35</strain>
    </source>
</reference>
<dbReference type="STRING" id="307507.A0A2V0PR61"/>
<evidence type="ECO:0000313" key="8">
    <source>
        <dbReference type="EMBL" id="GBG00591.1"/>
    </source>
</evidence>
<feature type="transmembrane region" description="Helical" evidence="6">
    <location>
        <begin position="259"/>
        <end position="280"/>
    </location>
</feature>
<evidence type="ECO:0000256" key="6">
    <source>
        <dbReference type="RuleBase" id="RU004914"/>
    </source>
</evidence>
<gene>
    <name evidence="8" type="ORF">Rsub_13322</name>
</gene>
<feature type="transmembrane region" description="Helical" evidence="6">
    <location>
        <begin position="156"/>
        <end position="176"/>
    </location>
</feature>
<keyword evidence="3 6" id="KW-0812">Transmembrane</keyword>
<dbReference type="OrthoDB" id="2126698at2759"/>
<feature type="transmembrane region" description="Helical" evidence="6">
    <location>
        <begin position="456"/>
        <end position="477"/>
    </location>
</feature>
<evidence type="ECO:0000256" key="3">
    <source>
        <dbReference type="ARBA" id="ARBA00022692"/>
    </source>
</evidence>
<name>A0A2V0PR61_9CHLO</name>
<evidence type="ECO:0000256" key="1">
    <source>
        <dbReference type="ARBA" id="ARBA00004141"/>
    </source>
</evidence>
<dbReference type="FunCoup" id="A0A2V0PR61">
    <property type="interactions" value="389"/>
</dbReference>
<evidence type="ECO:0000313" key="9">
    <source>
        <dbReference type="Proteomes" id="UP000247498"/>
    </source>
</evidence>
<protein>
    <recommendedName>
        <fullName evidence="6">Protein DETOXIFICATION</fullName>
    </recommendedName>
    <alternativeName>
        <fullName evidence="6">Multidrug and toxic compound extrusion protein</fullName>
    </alternativeName>
</protein>
<organism evidence="8 9">
    <name type="scientific">Raphidocelis subcapitata</name>
    <dbReference type="NCBI Taxonomy" id="307507"/>
    <lineage>
        <taxon>Eukaryota</taxon>
        <taxon>Viridiplantae</taxon>
        <taxon>Chlorophyta</taxon>
        <taxon>core chlorophytes</taxon>
        <taxon>Chlorophyceae</taxon>
        <taxon>CS clade</taxon>
        <taxon>Sphaeropleales</taxon>
        <taxon>Selenastraceae</taxon>
        <taxon>Raphidocelis</taxon>
    </lineage>
</organism>
<dbReference type="InterPro" id="IPR045069">
    <property type="entry name" value="MATE_euk"/>
</dbReference>
<feature type="transmembrane region" description="Helical" evidence="6">
    <location>
        <begin position="417"/>
        <end position="435"/>
    </location>
</feature>
<dbReference type="PANTHER" id="PTHR11206">
    <property type="entry name" value="MULTIDRUG RESISTANCE PROTEIN"/>
    <property type="match status" value="1"/>
</dbReference>
<keyword evidence="9" id="KW-1185">Reference proteome</keyword>
<evidence type="ECO:0000256" key="5">
    <source>
        <dbReference type="ARBA" id="ARBA00023136"/>
    </source>
</evidence>
<keyword evidence="5 6" id="KW-0472">Membrane</keyword>
<keyword evidence="4 6" id="KW-1133">Transmembrane helix</keyword>
<dbReference type="GO" id="GO:0015297">
    <property type="term" value="F:antiporter activity"/>
    <property type="evidence" value="ECO:0007669"/>
    <property type="project" value="InterPro"/>
</dbReference>
<comment type="caution">
    <text evidence="8">The sequence shown here is derived from an EMBL/GenBank/DDBJ whole genome shotgun (WGS) entry which is preliminary data.</text>
</comment>
<evidence type="ECO:0000256" key="4">
    <source>
        <dbReference type="ARBA" id="ARBA00022989"/>
    </source>
</evidence>
<comment type="subcellular location">
    <subcellularLocation>
        <location evidence="1">Membrane</location>
        <topology evidence="1">Multi-pass membrane protein</topology>
    </subcellularLocation>
</comment>
<accession>A0A2V0PR61</accession>
<feature type="transmembrane region" description="Helical" evidence="6">
    <location>
        <begin position="223"/>
        <end position="247"/>
    </location>
</feature>
<evidence type="ECO:0000256" key="7">
    <source>
        <dbReference type="SAM" id="MobiDB-lite"/>
    </source>
</evidence>
<feature type="transmembrane region" description="Helical" evidence="6">
    <location>
        <begin position="385"/>
        <end position="405"/>
    </location>
</feature>
<dbReference type="InParanoid" id="A0A2V0PR61"/>
<feature type="region of interest" description="Disordered" evidence="7">
    <location>
        <begin position="1"/>
        <end position="24"/>
    </location>
</feature>
<comment type="similarity">
    <text evidence="2 6">Belongs to the multi antimicrobial extrusion (MATE) (TC 2.A.66.1) family.</text>
</comment>
<dbReference type="AlphaFoldDB" id="A0A2V0PR61"/>
<proteinExistence type="inferred from homology"/>
<sequence length="533" mass="56489">MDGAAETAAGKAFPDSTLSDRKGKRLKPGAEAVFAVSGPGAYAPAPTHDPWGDVDGGAGDSRLYSPRKGVGMIDVCRRLWALAWPLAWMEVLTFAKELIITAFVGRLGALELSALVLAQTLYNVTGNAPMLGVVTAMETFCGQAHGARRYQMVGIVLQRALAISLVYCVGALLLWTRGTALLVRMGQDPTIAAAAGSFTMALGPALVLDAADQCCRRYLSAQAVVQPLMLVTLLATLLTPLFLYLFVFKYGMGLLGAAIAWDLTQAASLTMMVACCVLHTRRQAPAKCTWGGWTLEAFEGWGQYITMAVPSMVMICLDWWTFEVIVMLSGLLPNPDITMSMMGITFNIHALCFFAAHGLSGAASTRIGNDLGGGRPRMAWLTTQVGVLLGTVVMAGFAAVLVLGRHKLGALFSSDEAVVLLTAQAVPPLAVSLIGEGANTVLSGIMRGCGRQKIGATVNLVTYWVIGLPLSVAMAFWGGLGALGLWTGLACTASLQALLMTCTVFRFDWSQEAQRAKSLVEAGELVLEDEVVI</sequence>
<dbReference type="GO" id="GO:0042910">
    <property type="term" value="F:xenobiotic transmembrane transporter activity"/>
    <property type="evidence" value="ECO:0007669"/>
    <property type="project" value="InterPro"/>
</dbReference>
<dbReference type="GO" id="GO:1990961">
    <property type="term" value="P:xenobiotic detoxification by transmembrane export across the plasma membrane"/>
    <property type="evidence" value="ECO:0007669"/>
    <property type="project" value="InterPro"/>
</dbReference>
<dbReference type="Pfam" id="PF01554">
    <property type="entry name" value="MatE"/>
    <property type="match status" value="2"/>
</dbReference>
<dbReference type="Proteomes" id="UP000247498">
    <property type="component" value="Unassembled WGS sequence"/>
</dbReference>
<feature type="transmembrane region" description="Helical" evidence="6">
    <location>
        <begin position="301"/>
        <end position="322"/>
    </location>
</feature>
<dbReference type="CDD" id="cd13132">
    <property type="entry name" value="MATE_eukaryotic"/>
    <property type="match status" value="1"/>
</dbReference>